<dbReference type="InterPro" id="IPR035396">
    <property type="entry name" value="Bac_rhamnosid6H"/>
</dbReference>
<feature type="signal peptide" evidence="4">
    <location>
        <begin position="1"/>
        <end position="20"/>
    </location>
</feature>
<evidence type="ECO:0000313" key="9">
    <source>
        <dbReference type="EMBL" id="ATC63363.1"/>
    </source>
</evidence>
<keyword evidence="3" id="KW-0378">Hydrolase</keyword>
<dbReference type="InterPro" id="IPR035398">
    <property type="entry name" value="Bac_rhamnosid_C"/>
</dbReference>
<evidence type="ECO:0000313" key="10">
    <source>
        <dbReference type="Proteomes" id="UP000217265"/>
    </source>
</evidence>
<organism evidence="9 10">
    <name type="scientific">Nibricoccus aquaticus</name>
    <dbReference type="NCBI Taxonomy" id="2576891"/>
    <lineage>
        <taxon>Bacteria</taxon>
        <taxon>Pseudomonadati</taxon>
        <taxon>Verrucomicrobiota</taxon>
        <taxon>Opitutia</taxon>
        <taxon>Opitutales</taxon>
        <taxon>Opitutaceae</taxon>
        <taxon>Nibricoccus</taxon>
    </lineage>
</organism>
<dbReference type="EMBL" id="CP023344">
    <property type="protein sequence ID" value="ATC63363.1"/>
    <property type="molecule type" value="Genomic_DNA"/>
</dbReference>
<dbReference type="Pfam" id="PF08531">
    <property type="entry name" value="Bac_rhamnosid_N"/>
    <property type="match status" value="1"/>
</dbReference>
<evidence type="ECO:0000256" key="4">
    <source>
        <dbReference type="SAM" id="SignalP"/>
    </source>
</evidence>
<keyword evidence="10" id="KW-1185">Reference proteome</keyword>
<dbReference type="Pfam" id="PF25788">
    <property type="entry name" value="Ig_Rha78A_N"/>
    <property type="match status" value="1"/>
</dbReference>
<dbReference type="InterPro" id="IPR008928">
    <property type="entry name" value="6-hairpin_glycosidase_sf"/>
</dbReference>
<evidence type="ECO:0000259" key="5">
    <source>
        <dbReference type="Pfam" id="PF05592"/>
    </source>
</evidence>
<dbReference type="PANTHER" id="PTHR33307">
    <property type="entry name" value="ALPHA-RHAMNOSIDASE (EUROFUNG)"/>
    <property type="match status" value="1"/>
</dbReference>
<dbReference type="InterPro" id="IPR013783">
    <property type="entry name" value="Ig-like_fold"/>
</dbReference>
<dbReference type="InterPro" id="IPR013737">
    <property type="entry name" value="Bac_rhamnosid_N"/>
</dbReference>
<dbReference type="PIRSF" id="PIRSF010631">
    <property type="entry name" value="A-rhamnsds"/>
    <property type="match status" value="1"/>
</dbReference>
<feature type="domain" description="Alpha-L-rhamnosidase six-hairpin glycosidase" evidence="7">
    <location>
        <begin position="459"/>
        <end position="789"/>
    </location>
</feature>
<dbReference type="PANTHER" id="PTHR33307:SF11">
    <property type="entry name" value="ALPHA-L-RHAMNOSIDASE"/>
    <property type="match status" value="1"/>
</dbReference>
<dbReference type="Gene3D" id="1.50.10.10">
    <property type="match status" value="1"/>
</dbReference>
<evidence type="ECO:0000259" key="7">
    <source>
        <dbReference type="Pfam" id="PF17389"/>
    </source>
</evidence>
<keyword evidence="4" id="KW-0732">Signal</keyword>
<dbReference type="KEGG" id="vbh:CMV30_05010"/>
<dbReference type="SUPFAM" id="SSF48208">
    <property type="entry name" value="Six-hairpin glycosidases"/>
    <property type="match status" value="1"/>
</dbReference>
<evidence type="ECO:0000256" key="2">
    <source>
        <dbReference type="ARBA" id="ARBA00012652"/>
    </source>
</evidence>
<gene>
    <name evidence="9" type="ORF">CMV30_05010</name>
</gene>
<dbReference type="Pfam" id="PF17389">
    <property type="entry name" value="Bac_rhamnosid6H"/>
    <property type="match status" value="1"/>
</dbReference>
<feature type="chain" id="PRO_5012516128" description="alpha-L-rhamnosidase" evidence="4">
    <location>
        <begin position="21"/>
        <end position="905"/>
    </location>
</feature>
<evidence type="ECO:0000259" key="6">
    <source>
        <dbReference type="Pfam" id="PF08531"/>
    </source>
</evidence>
<protein>
    <recommendedName>
        <fullName evidence="2">alpha-L-rhamnosidase</fullName>
        <ecNumber evidence="2">3.2.1.40</ecNumber>
    </recommendedName>
</protein>
<dbReference type="Pfam" id="PF05592">
    <property type="entry name" value="Bac_rhamnosid"/>
    <property type="match status" value="1"/>
</dbReference>
<feature type="domain" description="Bacterial alpha-L-rhamnosidase N-terminal" evidence="6">
    <location>
        <begin position="165"/>
        <end position="334"/>
    </location>
</feature>
<reference evidence="9 10" key="1">
    <citation type="submission" date="2017-09" db="EMBL/GenBank/DDBJ databases">
        <title>Complete genome sequence of Verrucomicrobial strain HZ-65, isolated from freshwater.</title>
        <authorList>
            <person name="Choi A."/>
        </authorList>
    </citation>
    <scope>NUCLEOTIDE SEQUENCE [LARGE SCALE GENOMIC DNA]</scope>
    <source>
        <strain evidence="9 10">HZ-65</strain>
    </source>
</reference>
<dbReference type="EC" id="3.2.1.40" evidence="2"/>
<feature type="domain" description="Alpha-L-rhamnosidase C-terminal" evidence="8">
    <location>
        <begin position="793"/>
        <end position="869"/>
    </location>
</feature>
<dbReference type="Gene3D" id="2.60.420.10">
    <property type="entry name" value="Maltose phosphorylase, domain 3"/>
    <property type="match status" value="1"/>
</dbReference>
<accession>A0A290Q4N4</accession>
<evidence type="ECO:0000259" key="8">
    <source>
        <dbReference type="Pfam" id="PF17390"/>
    </source>
</evidence>
<proteinExistence type="predicted"/>
<evidence type="ECO:0000256" key="3">
    <source>
        <dbReference type="ARBA" id="ARBA00022801"/>
    </source>
</evidence>
<evidence type="ECO:0000256" key="1">
    <source>
        <dbReference type="ARBA" id="ARBA00001445"/>
    </source>
</evidence>
<dbReference type="OrthoDB" id="9761045at2"/>
<dbReference type="AlphaFoldDB" id="A0A290Q4N4"/>
<dbReference type="GO" id="GO:0005975">
    <property type="term" value="P:carbohydrate metabolic process"/>
    <property type="evidence" value="ECO:0007669"/>
    <property type="project" value="InterPro"/>
</dbReference>
<dbReference type="Proteomes" id="UP000217265">
    <property type="component" value="Chromosome"/>
</dbReference>
<dbReference type="RefSeq" id="WP_096054995.1">
    <property type="nucleotide sequence ID" value="NZ_CP023344.1"/>
</dbReference>
<sequence>MRTLFRLLLVTLTFMSAAQAADYRVADLKTEYSVDPLGIDLAQPRLQWRVESGERGQRQTAYQILVASSAGELAGDRGDLWDSGRVESSETTFIRYAGAKLVSAQKVFWKTRSWDRAGKPSAWSTSATWTMALLEQTDWKGIWITPQTSSEAVIMRREFAVKSGLKRALAFVSGVGIYELGFNGKKAGDDLLAPGWTNFDETILYRTEDVTALLTEGTNAATMELGNGMYHVVRRNRFAKFTGSFGPLRAMLHLQLEYADGSVEVVGTDEKWRTDPGPVTFNGIFSGEDHDARKEPSGWRNAGFNDSAWPNAVPVNRPAFVLKAHSRDSEPLRVIETRKPVSVRELKPGLTLYDFGQNTSFMPRILVSGPAGSTVKMTPGEVINEDGTIDRGTMGGAHRGSAWWQYTKATDGEETWFPKFYYVGSRYLSTEFIPATEGGALPKLESVEMAIVHAVAEPTGHFETSNGLFNRIRDLVRWAQRSNMVSVLTDCPHREKLGWIEQFHLNGPSIRYEFDTARIFTKAMWDMAEAQTEEGLIPNIAPEYTKFKGAFRGAAEWGAAFILVPWQQYQFTGDVELLRSHYGRMKTYFAYLESRTQDGILSDGLGDWYDLDINKKGRAGLTPAPITATAFLFHDAEMLSQIARLLGKKDDAAMYAEKAKAIHARYQKEFFKPETGTYATNSQASNALALGLNIAESTARESVLASLVKDVEERGYATAGDIGFRYLLRSLADAGRSDVVAKLINQDEKPGYGYQIKQGATALPESWNASRGASHNHFMLGQVIEWFYHDLAGIRPDPSAPGFKRFIIAPQLVAETTWVDASYESIHGKIAVRWERASVGAPLTLKVTVPTNTTAIVYLPQTGAGDVRESGRPLTLGDPNVRLAQKGRALTALEVASGSYVFEVR</sequence>
<name>A0A290Q4N4_9BACT</name>
<dbReference type="Pfam" id="PF17390">
    <property type="entry name" value="Bac_rhamnosid_C"/>
    <property type="match status" value="1"/>
</dbReference>
<dbReference type="InterPro" id="IPR012341">
    <property type="entry name" value="6hp_glycosidase-like_sf"/>
</dbReference>
<dbReference type="Gene3D" id="2.60.120.260">
    <property type="entry name" value="Galactose-binding domain-like"/>
    <property type="match status" value="2"/>
</dbReference>
<feature type="domain" description="Alpha-L-rhamnosidase concanavalin-like" evidence="5">
    <location>
        <begin position="345"/>
        <end position="442"/>
    </location>
</feature>
<comment type="catalytic activity">
    <reaction evidence="1">
        <text>Hydrolysis of terminal non-reducing alpha-L-rhamnose residues in alpha-L-rhamnosides.</text>
        <dbReference type="EC" id="3.2.1.40"/>
    </reaction>
</comment>
<dbReference type="Gene3D" id="2.60.40.10">
    <property type="entry name" value="Immunoglobulins"/>
    <property type="match status" value="1"/>
</dbReference>
<dbReference type="InterPro" id="IPR016007">
    <property type="entry name" value="Alpha_rhamnosid"/>
</dbReference>
<dbReference type="InterPro" id="IPR008902">
    <property type="entry name" value="Rhamnosid_concanavalin"/>
</dbReference>
<dbReference type="GO" id="GO:0030596">
    <property type="term" value="F:alpha-L-rhamnosidase activity"/>
    <property type="evidence" value="ECO:0007669"/>
    <property type="project" value="UniProtKB-EC"/>
</dbReference>